<evidence type="ECO:0000313" key="2">
    <source>
        <dbReference type="Proteomes" id="UP000614334"/>
    </source>
</evidence>
<reference evidence="1" key="1">
    <citation type="submission" date="2020-09" db="EMBL/GenBank/DDBJ databases">
        <title>Comparative genome analyses of four rice-infecting Rhizoctonia solani isolates reveal extensive enrichment of homogalacturonan modification genes.</title>
        <authorList>
            <person name="Lee D.-Y."/>
            <person name="Jeon J."/>
            <person name="Kim K.-T."/>
            <person name="Cheong K."/>
            <person name="Song H."/>
            <person name="Choi G."/>
            <person name="Ko J."/>
            <person name="Opiyo S.O."/>
            <person name="Zuo S."/>
            <person name="Madhav S."/>
            <person name="Lee Y.-H."/>
            <person name="Wang G.-L."/>
        </authorList>
    </citation>
    <scope>NUCLEOTIDE SEQUENCE</scope>
    <source>
        <strain evidence="1">AG1-IA B2</strain>
    </source>
</reference>
<protein>
    <submittedName>
        <fullName evidence="1">Uncharacterized protein</fullName>
    </submittedName>
</protein>
<dbReference type="AlphaFoldDB" id="A0A8H7ILR1"/>
<sequence length="132" mass="14407">MRTVDTVGDGTGAEDEIIVVEMPPDAVIRVGTKEPWTWIVLVNQRVFDRDDEDISRVEMGNENEKEKALVEVVVVGRGEEGEVGVGSFVVKDGRVSTNKDPDVVCSLRSEGVEAETDIASNKSWNGKCAENN</sequence>
<proteinExistence type="predicted"/>
<dbReference type="EMBL" id="JACYCF010000001">
    <property type="protein sequence ID" value="KAF8761454.1"/>
    <property type="molecule type" value="Genomic_DNA"/>
</dbReference>
<organism evidence="1 2">
    <name type="scientific">Rhizoctonia solani</name>
    <dbReference type="NCBI Taxonomy" id="456999"/>
    <lineage>
        <taxon>Eukaryota</taxon>
        <taxon>Fungi</taxon>
        <taxon>Dikarya</taxon>
        <taxon>Basidiomycota</taxon>
        <taxon>Agaricomycotina</taxon>
        <taxon>Agaricomycetes</taxon>
        <taxon>Cantharellales</taxon>
        <taxon>Ceratobasidiaceae</taxon>
        <taxon>Rhizoctonia</taxon>
    </lineage>
</organism>
<accession>A0A8H7ILR1</accession>
<dbReference type="Proteomes" id="UP000614334">
    <property type="component" value="Unassembled WGS sequence"/>
</dbReference>
<name>A0A8H7ILR1_9AGAM</name>
<comment type="caution">
    <text evidence="1">The sequence shown here is derived from an EMBL/GenBank/DDBJ whole genome shotgun (WGS) entry which is preliminary data.</text>
</comment>
<evidence type="ECO:0000313" key="1">
    <source>
        <dbReference type="EMBL" id="KAF8761454.1"/>
    </source>
</evidence>
<gene>
    <name evidence="1" type="ORF">RHS01_00714</name>
</gene>